<accession>A0A3B3QRI5</accession>
<keyword evidence="13" id="KW-1185">Reference proteome</keyword>
<dbReference type="Pfam" id="PF00069">
    <property type="entry name" value="Pkinase"/>
    <property type="match status" value="1"/>
</dbReference>
<dbReference type="AlphaFoldDB" id="A0A3B3QRI5"/>
<proteinExistence type="inferred from homology"/>
<evidence type="ECO:0000256" key="2">
    <source>
        <dbReference type="ARBA" id="ARBA00012513"/>
    </source>
</evidence>
<sequence length="379" mass="42531">MPAATSTLPEGPAEDAAEPDGTVLGPAVLGRVPRDAVRTFPHTKRVGSYLIGRMINKGAFAKVMEGLHIGSGEKQVAIKVIDKKKAKQDSYVLKNMKREPRIHQMVQHPHVAQLYETLETENSYYMAMELCMGGDLMDRICERKRLDEREARRYTRQVLCAVEHLHRHGIVHDLKIENFLLDENNNIKIVFGLSNTVKAEALALELLNTQCGSPAYAAPELLAHRKYGHKVDVWSGVSTFAMLTGTLPFTVEPFNIKQLHQKMVSGDIGTFPTDISKAVQFVLTLLEPDPDKRPSVKEAMQERWLQAGYGRRPLNAALYKNLQPDELNPTVLNYMTECLGYSLSDVMHTLVNNRPSAIMATYCLLVKKLARRQKGVKSK</sequence>
<feature type="domain" description="Protein kinase" evidence="11">
    <location>
        <begin position="49"/>
        <end position="305"/>
    </location>
</feature>
<keyword evidence="4" id="KW-0808">Transferase</keyword>
<name>A0A3B3QRI5_9TELE</name>
<dbReference type="SUPFAM" id="SSF56112">
    <property type="entry name" value="Protein kinase-like (PK-like)"/>
    <property type="match status" value="1"/>
</dbReference>
<dbReference type="InterPro" id="IPR000719">
    <property type="entry name" value="Prot_kinase_dom"/>
</dbReference>
<keyword evidence="5" id="KW-0547">Nucleotide-binding</keyword>
<dbReference type="GO" id="GO:0004674">
    <property type="term" value="F:protein serine/threonine kinase activity"/>
    <property type="evidence" value="ECO:0007669"/>
    <property type="project" value="UniProtKB-KW"/>
</dbReference>
<evidence type="ECO:0000256" key="9">
    <source>
        <dbReference type="ARBA" id="ARBA00048679"/>
    </source>
</evidence>
<reference evidence="12" key="1">
    <citation type="submission" date="2025-08" db="UniProtKB">
        <authorList>
            <consortium name="Ensembl"/>
        </authorList>
    </citation>
    <scope>IDENTIFICATION</scope>
</reference>
<dbReference type="FunFam" id="1.10.510.10:FF:000391">
    <property type="entry name" value="Hormonally up-regulated neu tumor-associated kinase"/>
    <property type="match status" value="1"/>
</dbReference>
<comment type="catalytic activity">
    <reaction evidence="9">
        <text>L-seryl-[protein] + ATP = O-phospho-L-seryl-[protein] + ADP + H(+)</text>
        <dbReference type="Rhea" id="RHEA:17989"/>
        <dbReference type="Rhea" id="RHEA-COMP:9863"/>
        <dbReference type="Rhea" id="RHEA-COMP:11604"/>
        <dbReference type="ChEBI" id="CHEBI:15378"/>
        <dbReference type="ChEBI" id="CHEBI:29999"/>
        <dbReference type="ChEBI" id="CHEBI:30616"/>
        <dbReference type="ChEBI" id="CHEBI:83421"/>
        <dbReference type="ChEBI" id="CHEBI:456216"/>
        <dbReference type="EC" id="2.7.11.1"/>
    </reaction>
</comment>
<evidence type="ECO:0000256" key="10">
    <source>
        <dbReference type="SAM" id="MobiDB-lite"/>
    </source>
</evidence>
<evidence type="ECO:0000256" key="8">
    <source>
        <dbReference type="ARBA" id="ARBA00047899"/>
    </source>
</evidence>
<dbReference type="STRING" id="1676925.ENSPKIP00000008479"/>
<dbReference type="PROSITE" id="PS50011">
    <property type="entry name" value="PROTEIN_KINASE_DOM"/>
    <property type="match status" value="1"/>
</dbReference>
<evidence type="ECO:0000256" key="3">
    <source>
        <dbReference type="ARBA" id="ARBA00022527"/>
    </source>
</evidence>
<evidence type="ECO:0000313" key="12">
    <source>
        <dbReference type="Ensembl" id="ENSPKIP00000008479.1"/>
    </source>
</evidence>
<keyword evidence="3" id="KW-0723">Serine/threonine-protein kinase</keyword>
<comment type="catalytic activity">
    <reaction evidence="8">
        <text>L-threonyl-[protein] + ATP = O-phospho-L-threonyl-[protein] + ADP + H(+)</text>
        <dbReference type="Rhea" id="RHEA:46608"/>
        <dbReference type="Rhea" id="RHEA-COMP:11060"/>
        <dbReference type="Rhea" id="RHEA-COMP:11605"/>
        <dbReference type="ChEBI" id="CHEBI:15378"/>
        <dbReference type="ChEBI" id="CHEBI:30013"/>
        <dbReference type="ChEBI" id="CHEBI:30616"/>
        <dbReference type="ChEBI" id="CHEBI:61977"/>
        <dbReference type="ChEBI" id="CHEBI:456216"/>
        <dbReference type="EC" id="2.7.11.1"/>
    </reaction>
</comment>
<evidence type="ECO:0000256" key="7">
    <source>
        <dbReference type="ARBA" id="ARBA00022840"/>
    </source>
</evidence>
<keyword evidence="6" id="KW-0418">Kinase</keyword>
<evidence type="ECO:0000256" key="1">
    <source>
        <dbReference type="ARBA" id="ARBA00006234"/>
    </source>
</evidence>
<evidence type="ECO:0000256" key="6">
    <source>
        <dbReference type="ARBA" id="ARBA00022777"/>
    </source>
</evidence>
<dbReference type="PANTHER" id="PTHR24346:SF101">
    <property type="entry name" value="PROTEIN KINASE DOMAIN-CONTAINING PROTEIN"/>
    <property type="match status" value="1"/>
</dbReference>
<dbReference type="Ensembl" id="ENSPKIT00000032559.1">
    <property type="protein sequence ID" value="ENSPKIP00000008479.1"/>
    <property type="gene ID" value="ENSPKIG00000023952.1"/>
</dbReference>
<dbReference type="GO" id="GO:0035556">
    <property type="term" value="P:intracellular signal transduction"/>
    <property type="evidence" value="ECO:0007669"/>
    <property type="project" value="TreeGrafter"/>
</dbReference>
<dbReference type="PANTHER" id="PTHR24346">
    <property type="entry name" value="MAP/MICROTUBULE AFFINITY-REGULATING KINASE"/>
    <property type="match status" value="1"/>
</dbReference>
<evidence type="ECO:0000313" key="13">
    <source>
        <dbReference type="Proteomes" id="UP000261540"/>
    </source>
</evidence>
<dbReference type="Proteomes" id="UP000261540">
    <property type="component" value="Unplaced"/>
</dbReference>
<reference evidence="12" key="2">
    <citation type="submission" date="2025-09" db="UniProtKB">
        <authorList>
            <consortium name="Ensembl"/>
        </authorList>
    </citation>
    <scope>IDENTIFICATION</scope>
</reference>
<keyword evidence="7" id="KW-0067">ATP-binding</keyword>
<evidence type="ECO:0000256" key="5">
    <source>
        <dbReference type="ARBA" id="ARBA00022741"/>
    </source>
</evidence>
<feature type="region of interest" description="Disordered" evidence="10">
    <location>
        <begin position="1"/>
        <end position="27"/>
    </location>
</feature>
<dbReference type="GeneTree" id="ENSGT00940000164803"/>
<dbReference type="EC" id="2.7.11.1" evidence="2"/>
<dbReference type="GO" id="GO:0005737">
    <property type="term" value="C:cytoplasm"/>
    <property type="evidence" value="ECO:0007669"/>
    <property type="project" value="TreeGrafter"/>
</dbReference>
<dbReference type="InterPro" id="IPR011009">
    <property type="entry name" value="Kinase-like_dom_sf"/>
</dbReference>
<dbReference type="Gene3D" id="1.10.510.10">
    <property type="entry name" value="Transferase(Phosphotransferase) domain 1"/>
    <property type="match status" value="1"/>
</dbReference>
<evidence type="ECO:0000256" key="4">
    <source>
        <dbReference type="ARBA" id="ARBA00022679"/>
    </source>
</evidence>
<evidence type="ECO:0000259" key="11">
    <source>
        <dbReference type="PROSITE" id="PS50011"/>
    </source>
</evidence>
<dbReference type="GO" id="GO:0005524">
    <property type="term" value="F:ATP binding"/>
    <property type="evidence" value="ECO:0007669"/>
    <property type="project" value="UniProtKB-KW"/>
</dbReference>
<protein>
    <recommendedName>
        <fullName evidence="2">non-specific serine/threonine protein kinase</fullName>
        <ecNumber evidence="2">2.7.11.1</ecNumber>
    </recommendedName>
</protein>
<comment type="similarity">
    <text evidence="1">Belongs to the protein kinase superfamily. CAMK Ser/Thr protein kinase family. SNF1 subfamily.</text>
</comment>
<organism evidence="12 13">
    <name type="scientific">Paramormyrops kingsleyae</name>
    <dbReference type="NCBI Taxonomy" id="1676925"/>
    <lineage>
        <taxon>Eukaryota</taxon>
        <taxon>Metazoa</taxon>
        <taxon>Chordata</taxon>
        <taxon>Craniata</taxon>
        <taxon>Vertebrata</taxon>
        <taxon>Euteleostomi</taxon>
        <taxon>Actinopterygii</taxon>
        <taxon>Neopterygii</taxon>
        <taxon>Teleostei</taxon>
        <taxon>Osteoglossocephala</taxon>
        <taxon>Osteoglossomorpha</taxon>
        <taxon>Osteoglossiformes</taxon>
        <taxon>Mormyridae</taxon>
        <taxon>Paramormyrops</taxon>
    </lineage>
</organism>
<dbReference type="SMART" id="SM00220">
    <property type="entry name" value="S_TKc"/>
    <property type="match status" value="1"/>
</dbReference>